<feature type="region of interest" description="Disordered" evidence="1">
    <location>
        <begin position="325"/>
        <end position="357"/>
    </location>
</feature>
<keyword evidence="4" id="KW-1185">Reference proteome</keyword>
<evidence type="ECO:0000313" key="4">
    <source>
        <dbReference type="Proteomes" id="UP001201812"/>
    </source>
</evidence>
<dbReference type="Proteomes" id="UP001201812">
    <property type="component" value="Unassembled WGS sequence"/>
</dbReference>
<protein>
    <submittedName>
        <fullName evidence="3">Uncharacterized protein</fullName>
    </submittedName>
</protein>
<keyword evidence="2" id="KW-0472">Membrane</keyword>
<gene>
    <name evidence="3" type="ORF">DdX_04106</name>
</gene>
<feature type="transmembrane region" description="Helical" evidence="2">
    <location>
        <begin position="74"/>
        <end position="97"/>
    </location>
</feature>
<feature type="region of interest" description="Disordered" evidence="1">
    <location>
        <begin position="491"/>
        <end position="534"/>
    </location>
</feature>
<reference evidence="3" key="1">
    <citation type="submission" date="2022-01" db="EMBL/GenBank/DDBJ databases">
        <title>Genome Sequence Resource for Two Populations of Ditylenchus destructor, the Migratory Endoparasitic Phytonematode.</title>
        <authorList>
            <person name="Zhang H."/>
            <person name="Lin R."/>
            <person name="Xie B."/>
        </authorList>
    </citation>
    <scope>NUCLEOTIDE SEQUENCE</scope>
    <source>
        <strain evidence="3">BazhouSP</strain>
    </source>
</reference>
<accession>A0AAD4RBT6</accession>
<dbReference type="EMBL" id="JAKKPZ010000003">
    <property type="protein sequence ID" value="KAI1723925.1"/>
    <property type="molecule type" value="Genomic_DNA"/>
</dbReference>
<name>A0AAD4RBT6_9BILA</name>
<comment type="caution">
    <text evidence="3">The sequence shown here is derived from an EMBL/GenBank/DDBJ whole genome shotgun (WGS) entry which is preliminary data.</text>
</comment>
<keyword evidence="2" id="KW-0812">Transmembrane</keyword>
<feature type="compositionally biased region" description="Polar residues" evidence="1">
    <location>
        <begin position="404"/>
        <end position="416"/>
    </location>
</feature>
<proteinExistence type="predicted"/>
<feature type="compositionally biased region" description="Pro residues" evidence="1">
    <location>
        <begin position="334"/>
        <end position="343"/>
    </location>
</feature>
<feature type="region of interest" description="Disordered" evidence="1">
    <location>
        <begin position="404"/>
        <end position="446"/>
    </location>
</feature>
<evidence type="ECO:0000256" key="1">
    <source>
        <dbReference type="SAM" id="MobiDB-lite"/>
    </source>
</evidence>
<organism evidence="3 4">
    <name type="scientific">Ditylenchus destructor</name>
    <dbReference type="NCBI Taxonomy" id="166010"/>
    <lineage>
        <taxon>Eukaryota</taxon>
        <taxon>Metazoa</taxon>
        <taxon>Ecdysozoa</taxon>
        <taxon>Nematoda</taxon>
        <taxon>Chromadorea</taxon>
        <taxon>Rhabditida</taxon>
        <taxon>Tylenchina</taxon>
        <taxon>Tylenchomorpha</taxon>
        <taxon>Sphaerularioidea</taxon>
        <taxon>Anguinidae</taxon>
        <taxon>Anguininae</taxon>
        <taxon>Ditylenchus</taxon>
    </lineage>
</organism>
<keyword evidence="2" id="KW-1133">Transmembrane helix</keyword>
<sequence length="534" mass="58203">MGDCKCLPPPPVFDLPPPPDPSLIWHLISDEPLESFEKVRLRETCDLTAENVLLKFFNSISTGSFGDWPPEGNVVYLLLTLFFLLLFLGCSTGICVLRRRRRQMKNNQRSIPSPNSSSKFSTETMATSTMAANKCTGAKNVAVVSWPSPATYHDSNTAGSPPAYRCATVVSRRPLVPPSQHYSENYGDYEESGTPPTAVRMYGSQSICQLAYMASPIQQRCANTLNRNGPKCAVLRPYPLPNSISMCGRHFRSPINCVHPPPVNSVRSPAPSCSYNSPAYCTLNQPYEEIGSRTHQSRGLPTDQTIYDDSEATIFEDLSENLRIMDGQRKPPPDSRPPPPPPNGKMASLTTPNNCKNGASPAISSMCSVGLGSDSISGGDIDLISSSSSGSSAADAELERLAVSNQDQNVQFSPPSGSDVDRRTANVRSRTSSELAGRESGYGTAKSRHRIWNHHNQSNHSNNSPQRLAIYNNYCDIPDIQVPERSTGPHNTIHDGSYPKVNTSAKTGNPEDTVKINSYPAPPPPARLQSMTYV</sequence>
<dbReference type="AlphaFoldDB" id="A0AAD4RBT6"/>
<evidence type="ECO:0000313" key="3">
    <source>
        <dbReference type="EMBL" id="KAI1723925.1"/>
    </source>
</evidence>
<evidence type="ECO:0000256" key="2">
    <source>
        <dbReference type="SAM" id="Phobius"/>
    </source>
</evidence>
<feature type="compositionally biased region" description="Polar residues" evidence="1">
    <location>
        <begin position="348"/>
        <end position="357"/>
    </location>
</feature>